<gene>
    <name evidence="1" type="ORF">B5808_00620</name>
</gene>
<accession>A0A1X9LHB5</accession>
<reference evidence="1 2" key="1">
    <citation type="submission" date="2017-04" db="EMBL/GenBank/DDBJ databases">
        <authorList>
            <person name="Afonso C.L."/>
            <person name="Miller P.J."/>
            <person name="Scott M.A."/>
            <person name="Spackman E."/>
            <person name="Goraichik I."/>
            <person name="Dimitrov K.M."/>
            <person name="Suarez D.L."/>
            <person name="Swayne D.E."/>
        </authorList>
    </citation>
    <scope>NUCLEOTIDE SEQUENCE [LARGE SCALE GENOMIC DNA]</scope>
    <source>
        <strain evidence="2">XA(T)</strain>
    </source>
</reference>
<proteinExistence type="predicted"/>
<organism evidence="1 2">
    <name type="scientific">Cnuibacter physcomitrellae</name>
    <dbReference type="NCBI Taxonomy" id="1619308"/>
    <lineage>
        <taxon>Bacteria</taxon>
        <taxon>Bacillati</taxon>
        <taxon>Actinomycetota</taxon>
        <taxon>Actinomycetes</taxon>
        <taxon>Micrococcales</taxon>
        <taxon>Microbacteriaceae</taxon>
        <taxon>Cnuibacter</taxon>
    </lineage>
</organism>
<sequence>MSEVRFVVVGDAALFAAIAPIGAERFAGAAPERVVVEADVTGMRLRSPGGEVSFGLPWRVVRSAAADGPDRLALAVVSPSLGTVTVPMTLAHEAGPSAGPAPTTGLGDAIDAAAALTALRRRGLGGDVTTEQARAAVATLGVPAVPPAALRFLVWLLLIPLGAGIGFAVALFPRLHGSLVPIIIGAALGTVFGVVAVIMKWQAAKRLAIVGALRPGAMLVHALRVAESDEAVRVLGGVDPAVIGGSFVLALDGEGVHVFRGKEDAQLVVSVAWPDVLGVSETFVTIQRKSYSGLSLRIRTPHEPVELGFGISGRGLNPARGRSIEELRDRILSSRAAAAGTAASSGRSAPSQSYVTPPRRAMLPGMPSTAWARVLRVTSSLTVVPVIAVIGLQTVRLTAGDSVLVGLPLISVVVVVIAVILVNFVVLLAYGRRQKAETAAGYTLSRTGDIGLDQLDPTTGYVIRPAGAEQLTRDGERSALARVRALAS</sequence>
<name>A0A1X9LHB5_9MICO</name>
<protein>
    <submittedName>
        <fullName evidence="1">Uncharacterized protein</fullName>
    </submittedName>
</protein>
<dbReference type="EMBL" id="CP020715">
    <property type="protein sequence ID" value="ARJ03902.1"/>
    <property type="molecule type" value="Genomic_DNA"/>
</dbReference>
<evidence type="ECO:0000313" key="2">
    <source>
        <dbReference type="Proteomes" id="UP000192775"/>
    </source>
</evidence>
<evidence type="ECO:0000313" key="1">
    <source>
        <dbReference type="EMBL" id="ARJ03902.1"/>
    </source>
</evidence>
<dbReference type="RefSeq" id="WP_085017714.1">
    <property type="nucleotide sequence ID" value="NZ_BMHD01000001.1"/>
</dbReference>
<keyword evidence="2" id="KW-1185">Reference proteome</keyword>
<dbReference type="AlphaFoldDB" id="A0A1X9LHB5"/>
<dbReference type="Proteomes" id="UP000192775">
    <property type="component" value="Chromosome"/>
</dbReference>
<dbReference type="STRING" id="1619308.B5808_00620"/>
<dbReference type="KEGG" id="cphy:B5808_00620"/>